<keyword evidence="5 6" id="KW-0472">Membrane</keyword>
<dbReference type="PANTHER" id="PTHR39087">
    <property type="entry name" value="UPF0104 MEMBRANE PROTEIN MJ1595"/>
    <property type="match status" value="1"/>
</dbReference>
<dbReference type="EMBL" id="CP044328">
    <property type="protein sequence ID" value="QGM93245.1"/>
    <property type="molecule type" value="Genomic_DNA"/>
</dbReference>
<comment type="subcellular location">
    <subcellularLocation>
        <location evidence="1">Cell membrane</location>
        <topology evidence="1">Multi-pass membrane protein</topology>
    </subcellularLocation>
</comment>
<keyword evidence="8" id="KW-1185">Reference proteome</keyword>
<feature type="transmembrane region" description="Helical" evidence="6">
    <location>
        <begin position="276"/>
        <end position="294"/>
    </location>
</feature>
<feature type="transmembrane region" description="Helical" evidence="6">
    <location>
        <begin position="137"/>
        <end position="155"/>
    </location>
</feature>
<dbReference type="InterPro" id="IPR022791">
    <property type="entry name" value="L-PG_synthase/AglD"/>
</dbReference>
<reference evidence="7 8" key="2">
    <citation type="journal article" date="2021" name="AMB Express">
        <title>Isolation and characterisation of Methylocystis spp. for poly-3-hydroxybutyrate production using waste methane feedstocks.</title>
        <authorList>
            <person name="Rumah B.L."/>
            <person name="Stead C.E."/>
            <person name="Claxton Stevens B.H."/>
            <person name="Minton N.P."/>
            <person name="Grosse-Honebrink A."/>
            <person name="Zhang Y."/>
        </authorList>
    </citation>
    <scope>NUCLEOTIDE SEQUENCE [LARGE SCALE GENOMIC DNA]</scope>
    <source>
        <strain evidence="7 8">BRCS1</strain>
    </source>
</reference>
<keyword evidence="2" id="KW-1003">Cell membrane</keyword>
<gene>
    <name evidence="7" type="ORF">F7D13_03985</name>
</gene>
<proteinExistence type="predicted"/>
<evidence type="ECO:0000256" key="6">
    <source>
        <dbReference type="SAM" id="Phobius"/>
    </source>
</evidence>
<sequence>MCGPENWPVFAPAIFLASEAKRYSARSELAMSVEDDRLRPTRLAPELRLSEIVSPVGGLRSLPQATSSIKFISQRSGYVALILNASFFAYISYWLYQNIEFADLSQELKQIPLSAVLTAMTMNVFVLLFYGSRLSTLLGGGLSSGFLIATMGFTFNSLVPFRAGEGVKIYFGHSYFNYAIGGISAAVLLEKLYDVTAIVLLSLLILANSDSRIIDPRLLTAAAVILSIVFCGMFAFRRKAVVWRLPDWRIVNALRLDAFFKQAGGLVAHHRAARTAFFTASIWMTNVCLVYVAFRTLLPEIDFTLIHAMTLLMIGALAVAVPASPAGLGLFEAGIVAYLVNGYGLQKERAISAALAYHFSITAPHTIIIVGFLGIACFRWLKERLRPEGAAQDSASTLT</sequence>
<evidence type="ECO:0000256" key="1">
    <source>
        <dbReference type="ARBA" id="ARBA00004651"/>
    </source>
</evidence>
<evidence type="ECO:0000256" key="4">
    <source>
        <dbReference type="ARBA" id="ARBA00022989"/>
    </source>
</evidence>
<dbReference type="Pfam" id="PF03706">
    <property type="entry name" value="LPG_synthase_TM"/>
    <property type="match status" value="1"/>
</dbReference>
<keyword evidence="3 6" id="KW-0812">Transmembrane</keyword>
<feature type="transmembrane region" description="Helical" evidence="6">
    <location>
        <begin position="175"/>
        <end position="206"/>
    </location>
</feature>
<feature type="transmembrane region" description="Helical" evidence="6">
    <location>
        <begin position="111"/>
        <end position="130"/>
    </location>
</feature>
<keyword evidence="4 6" id="KW-1133">Transmembrane helix</keyword>
<protein>
    <submittedName>
        <fullName evidence="7">Flippase-like domain-containing protein</fullName>
    </submittedName>
</protein>
<reference evidence="8" key="1">
    <citation type="submission" date="2019-09" db="EMBL/GenBank/DDBJ databases">
        <title>Isolation and complete genome sequencing of Methylocystis species.</title>
        <authorList>
            <person name="Rumah B.L."/>
            <person name="Stead C.E."/>
            <person name="Stevens B.C."/>
            <person name="Minton N.P."/>
            <person name="Grosse-Honebrink A."/>
            <person name="Zhang Y."/>
        </authorList>
    </citation>
    <scope>NUCLEOTIDE SEQUENCE [LARGE SCALE GENOMIC DNA]</scope>
    <source>
        <strain evidence="8">BRCS1</strain>
    </source>
</reference>
<feature type="transmembrane region" description="Helical" evidence="6">
    <location>
        <begin position="77"/>
        <end position="96"/>
    </location>
</feature>
<evidence type="ECO:0000256" key="2">
    <source>
        <dbReference type="ARBA" id="ARBA00022475"/>
    </source>
</evidence>
<evidence type="ECO:0000256" key="3">
    <source>
        <dbReference type="ARBA" id="ARBA00022692"/>
    </source>
</evidence>
<dbReference type="PANTHER" id="PTHR39087:SF2">
    <property type="entry name" value="UPF0104 MEMBRANE PROTEIN MJ1595"/>
    <property type="match status" value="1"/>
</dbReference>
<evidence type="ECO:0000313" key="7">
    <source>
        <dbReference type="EMBL" id="QGM93245.1"/>
    </source>
</evidence>
<name>A0ABX6EF76_9HYPH</name>
<dbReference type="Proteomes" id="UP000424673">
    <property type="component" value="Chromosome"/>
</dbReference>
<evidence type="ECO:0000313" key="8">
    <source>
        <dbReference type="Proteomes" id="UP000424673"/>
    </source>
</evidence>
<accession>A0ABX6EF76</accession>
<feature type="transmembrane region" description="Helical" evidence="6">
    <location>
        <begin position="357"/>
        <end position="381"/>
    </location>
</feature>
<organism evidence="7 8">
    <name type="scientific">Methylocystis rosea</name>
    <dbReference type="NCBI Taxonomy" id="173366"/>
    <lineage>
        <taxon>Bacteria</taxon>
        <taxon>Pseudomonadati</taxon>
        <taxon>Pseudomonadota</taxon>
        <taxon>Alphaproteobacteria</taxon>
        <taxon>Hyphomicrobiales</taxon>
        <taxon>Methylocystaceae</taxon>
        <taxon>Methylocystis</taxon>
    </lineage>
</organism>
<feature type="transmembrane region" description="Helical" evidence="6">
    <location>
        <begin position="326"/>
        <end position="345"/>
    </location>
</feature>
<evidence type="ECO:0000256" key="5">
    <source>
        <dbReference type="ARBA" id="ARBA00023136"/>
    </source>
</evidence>
<feature type="transmembrane region" description="Helical" evidence="6">
    <location>
        <begin position="218"/>
        <end position="236"/>
    </location>
</feature>